<feature type="region of interest" description="Disordered" evidence="1">
    <location>
        <begin position="262"/>
        <end position="288"/>
    </location>
</feature>
<dbReference type="InterPro" id="IPR052209">
    <property type="entry name" value="CbiZ"/>
</dbReference>
<dbReference type="EMBL" id="AOIM01000013">
    <property type="protein sequence ID" value="ELY93966.1"/>
    <property type="molecule type" value="Genomic_DNA"/>
</dbReference>
<dbReference type="GO" id="GO:0016787">
    <property type="term" value="F:hydrolase activity"/>
    <property type="evidence" value="ECO:0007669"/>
    <property type="project" value="UniProtKB-KW"/>
</dbReference>
<dbReference type="RefSeq" id="WP_006652202.1">
    <property type="nucleotide sequence ID" value="NZ_AOIM01000013.1"/>
</dbReference>
<dbReference type="PATRIC" id="fig|1227493.4.peg.923"/>
<organism evidence="2 3">
    <name type="scientific">Natrialba hulunbeirensis JCM 10989</name>
    <dbReference type="NCBI Taxonomy" id="1227493"/>
    <lineage>
        <taxon>Archaea</taxon>
        <taxon>Methanobacteriati</taxon>
        <taxon>Methanobacteriota</taxon>
        <taxon>Stenosarchaea group</taxon>
        <taxon>Halobacteria</taxon>
        <taxon>Halobacteriales</taxon>
        <taxon>Natrialbaceae</taxon>
        <taxon>Natrialba</taxon>
    </lineage>
</organism>
<evidence type="ECO:0000313" key="3">
    <source>
        <dbReference type="Proteomes" id="UP000011519"/>
    </source>
</evidence>
<accession>M0A6J0</accession>
<keyword evidence="2" id="KW-0378">Hydrolase</keyword>
<name>M0A6J0_9EURY</name>
<proteinExistence type="predicted"/>
<sequence>MTAEDPAYQAVRRDGVLRVSRSGTEWLSSGWNGGRWQSEAAYNISVPEEWGRQELGAYVSSRLERAGYQDGASINRDGKLDSHARQPGPALLTGVDIVDARGAHCGPVTAYATAGISNPAALPMDPADGSLPPTDAQTGESDDTESELGTVNVIVGTTRALESGALANLLAVAVEAKTATLLAETGFPGTTTDAVIVGHDPAGDSVEFTGSATRVGAATRACVREAVRSSLRVHYEGDEYALPDSVADATYGVSTDVEATVFEPPGAGAQDADPVPSQNAEIGHDGQD</sequence>
<dbReference type="PANTHER" id="PTHR35336">
    <property type="entry name" value="ADENOSYLCOBINAMIDE AMIDOHYDROLASE"/>
    <property type="match status" value="1"/>
</dbReference>
<dbReference type="PANTHER" id="PTHR35336:SF5">
    <property type="entry name" value="ADENOSYLCOBINAMIDE AMIDOHYDROLASE"/>
    <property type="match status" value="1"/>
</dbReference>
<keyword evidence="3" id="KW-1185">Reference proteome</keyword>
<dbReference type="OrthoDB" id="157452at2157"/>
<dbReference type="STRING" id="1227493.C483_04784"/>
<comment type="caution">
    <text evidence="2">The sequence shown here is derived from an EMBL/GenBank/DDBJ whole genome shotgun (WGS) entry which is preliminary data.</text>
</comment>
<protein>
    <submittedName>
        <fullName evidence="2">Adenosylcobinamide amidohydrolase</fullName>
    </submittedName>
</protein>
<gene>
    <name evidence="2" type="ORF">C483_04784</name>
</gene>
<dbReference type="AlphaFoldDB" id="M0A6J0"/>
<evidence type="ECO:0000256" key="1">
    <source>
        <dbReference type="SAM" id="MobiDB-lite"/>
    </source>
</evidence>
<reference evidence="2 3" key="1">
    <citation type="journal article" date="2014" name="PLoS Genet.">
        <title>Phylogenetically driven sequencing of extremely halophilic archaea reveals strategies for static and dynamic osmo-response.</title>
        <authorList>
            <person name="Becker E.A."/>
            <person name="Seitzer P.M."/>
            <person name="Tritt A."/>
            <person name="Larsen D."/>
            <person name="Krusor M."/>
            <person name="Yao A.I."/>
            <person name="Wu D."/>
            <person name="Madern D."/>
            <person name="Eisen J.A."/>
            <person name="Darling A.E."/>
            <person name="Facciotti M.T."/>
        </authorList>
    </citation>
    <scope>NUCLEOTIDE SEQUENCE [LARGE SCALE GENOMIC DNA]</scope>
    <source>
        <strain evidence="2 3">JCM 10989</strain>
    </source>
</reference>
<evidence type="ECO:0000313" key="2">
    <source>
        <dbReference type="EMBL" id="ELY93966.1"/>
    </source>
</evidence>
<dbReference type="Proteomes" id="UP000011519">
    <property type="component" value="Unassembled WGS sequence"/>
</dbReference>
<dbReference type="Pfam" id="PF01955">
    <property type="entry name" value="CbiZ"/>
    <property type="match status" value="1"/>
</dbReference>
<dbReference type="InterPro" id="IPR002808">
    <property type="entry name" value="AdoCbi_amidolase"/>
</dbReference>
<feature type="region of interest" description="Disordered" evidence="1">
    <location>
        <begin position="121"/>
        <end position="146"/>
    </location>
</feature>